<protein>
    <submittedName>
        <fullName evidence="1">Uncharacterized protein</fullName>
    </submittedName>
</protein>
<name>A0A0C9TA29_PAXIN</name>
<dbReference type="OrthoDB" id="3244185at2759"/>
<dbReference type="Proteomes" id="UP000053647">
    <property type="component" value="Unassembled WGS sequence"/>
</dbReference>
<gene>
    <name evidence="1" type="ORF">PAXINDRAFT_89571</name>
</gene>
<keyword evidence="2" id="KW-1185">Reference proteome</keyword>
<reference evidence="2" key="2">
    <citation type="submission" date="2015-01" db="EMBL/GenBank/DDBJ databases">
        <title>Evolutionary Origins and Diversification of the Mycorrhizal Mutualists.</title>
        <authorList>
            <consortium name="DOE Joint Genome Institute"/>
            <consortium name="Mycorrhizal Genomics Consortium"/>
            <person name="Kohler A."/>
            <person name="Kuo A."/>
            <person name="Nagy L.G."/>
            <person name="Floudas D."/>
            <person name="Copeland A."/>
            <person name="Barry K.W."/>
            <person name="Cichocki N."/>
            <person name="Veneault-Fourrey C."/>
            <person name="LaButti K."/>
            <person name="Lindquist E.A."/>
            <person name="Lipzen A."/>
            <person name="Lundell T."/>
            <person name="Morin E."/>
            <person name="Murat C."/>
            <person name="Riley R."/>
            <person name="Ohm R."/>
            <person name="Sun H."/>
            <person name="Tunlid A."/>
            <person name="Henrissat B."/>
            <person name="Grigoriev I.V."/>
            <person name="Hibbett D.S."/>
            <person name="Martin F."/>
        </authorList>
    </citation>
    <scope>NUCLEOTIDE SEQUENCE [LARGE SCALE GENOMIC DNA]</scope>
    <source>
        <strain evidence="2">ATCC 200175</strain>
    </source>
</reference>
<proteinExistence type="predicted"/>
<accession>A0A0C9TA29</accession>
<reference evidence="1 2" key="1">
    <citation type="submission" date="2014-06" db="EMBL/GenBank/DDBJ databases">
        <authorList>
            <consortium name="DOE Joint Genome Institute"/>
            <person name="Kuo A."/>
            <person name="Kohler A."/>
            <person name="Nagy L.G."/>
            <person name="Floudas D."/>
            <person name="Copeland A."/>
            <person name="Barry K.W."/>
            <person name="Cichocki N."/>
            <person name="Veneault-Fourrey C."/>
            <person name="LaButti K."/>
            <person name="Lindquist E.A."/>
            <person name="Lipzen A."/>
            <person name="Lundell T."/>
            <person name="Morin E."/>
            <person name="Murat C."/>
            <person name="Sun H."/>
            <person name="Tunlid A."/>
            <person name="Henrissat B."/>
            <person name="Grigoriev I.V."/>
            <person name="Hibbett D.S."/>
            <person name="Martin F."/>
            <person name="Nordberg H.P."/>
            <person name="Cantor M.N."/>
            <person name="Hua S.X."/>
        </authorList>
    </citation>
    <scope>NUCLEOTIDE SEQUENCE [LARGE SCALE GENOMIC DNA]</scope>
    <source>
        <strain evidence="1 2">ATCC 200175</strain>
    </source>
</reference>
<dbReference type="AlphaFoldDB" id="A0A0C9TA29"/>
<feature type="non-terminal residue" evidence="1">
    <location>
        <position position="1"/>
    </location>
</feature>
<evidence type="ECO:0000313" key="2">
    <source>
        <dbReference type="Proteomes" id="UP000053647"/>
    </source>
</evidence>
<organism evidence="1 2">
    <name type="scientific">Paxillus involutus ATCC 200175</name>
    <dbReference type="NCBI Taxonomy" id="664439"/>
    <lineage>
        <taxon>Eukaryota</taxon>
        <taxon>Fungi</taxon>
        <taxon>Dikarya</taxon>
        <taxon>Basidiomycota</taxon>
        <taxon>Agaricomycotina</taxon>
        <taxon>Agaricomycetes</taxon>
        <taxon>Agaricomycetidae</taxon>
        <taxon>Boletales</taxon>
        <taxon>Paxilineae</taxon>
        <taxon>Paxillaceae</taxon>
        <taxon>Paxillus</taxon>
    </lineage>
</organism>
<dbReference type="HOGENOM" id="CLU_155374_0_1_1"/>
<dbReference type="EMBL" id="KN819739">
    <property type="protein sequence ID" value="KIJ07953.1"/>
    <property type="molecule type" value="Genomic_DNA"/>
</dbReference>
<sequence>FRPLQSFDDQTKMYRLTRSSRQHGPNAEVVSVDRILRPCHVIPQWGGQVANRDVTNVDRFLLNRYIDLDVFNRHTTTGT</sequence>
<evidence type="ECO:0000313" key="1">
    <source>
        <dbReference type="EMBL" id="KIJ07953.1"/>
    </source>
</evidence>